<feature type="binding site" evidence="11">
    <location>
        <position position="477"/>
    </location>
    <ligand>
        <name>Zn(2+)</name>
        <dbReference type="ChEBI" id="CHEBI:29105"/>
        <note>catalytic</note>
    </ligand>
</feature>
<keyword evidence="14" id="KW-1185">Reference proteome</keyword>
<evidence type="ECO:0000256" key="2">
    <source>
        <dbReference type="ARBA" id="ARBA00006006"/>
    </source>
</evidence>
<feature type="signal peptide" evidence="12">
    <location>
        <begin position="1"/>
        <end position="22"/>
    </location>
</feature>
<dbReference type="GO" id="GO:0008270">
    <property type="term" value="F:zinc ion binding"/>
    <property type="evidence" value="ECO:0007669"/>
    <property type="project" value="InterPro"/>
</dbReference>
<dbReference type="GO" id="GO:0006508">
    <property type="term" value="P:proteolysis"/>
    <property type="evidence" value="ECO:0007669"/>
    <property type="project" value="UniProtKB-KW"/>
</dbReference>
<proteinExistence type="inferred from homology"/>
<feature type="binding site" evidence="11">
    <location>
        <position position="473"/>
    </location>
    <ligand>
        <name>Zn(2+)</name>
        <dbReference type="ChEBI" id="CHEBI:29105"/>
        <note>catalytic</note>
    </ligand>
</feature>
<evidence type="ECO:0000256" key="1">
    <source>
        <dbReference type="ARBA" id="ARBA00004613"/>
    </source>
</evidence>
<keyword evidence="7 11" id="KW-0862">Zinc</keyword>
<evidence type="ECO:0000256" key="9">
    <source>
        <dbReference type="ARBA" id="ARBA00023145"/>
    </source>
</evidence>
<keyword evidence="4 12" id="KW-0645">Protease</keyword>
<reference evidence="13 14" key="1">
    <citation type="submission" date="2016-08" db="EMBL/GenBank/DDBJ databases">
        <title>A Parts List for Fungal Cellulosomes Revealed by Comparative Genomics.</title>
        <authorList>
            <consortium name="DOE Joint Genome Institute"/>
            <person name="Haitjema C.H."/>
            <person name="Gilmore S.P."/>
            <person name="Henske J.K."/>
            <person name="Solomon K.V."/>
            <person name="De Groot R."/>
            <person name="Kuo A."/>
            <person name="Mondo S.J."/>
            <person name="Salamov A.A."/>
            <person name="Labutti K."/>
            <person name="Zhao Z."/>
            <person name="Chiniquy J."/>
            <person name="Barry K."/>
            <person name="Brewer H.M."/>
            <person name="Purvine S.O."/>
            <person name="Wright A.T."/>
            <person name="Boxma B."/>
            <person name="Van Alen T."/>
            <person name="Hackstein J.H."/>
            <person name="Baker S.E."/>
            <person name="Grigoriev I.V."/>
            <person name="O'Malley M.A."/>
        </authorList>
    </citation>
    <scope>NUCLEOTIDE SEQUENCE [LARGE SCALE GENOMIC DNA]</scope>
    <source>
        <strain evidence="13 14">S4</strain>
    </source>
</reference>
<dbReference type="PANTHER" id="PTHR33478:SF1">
    <property type="entry name" value="EXTRACELLULAR METALLOPROTEINASE MEP"/>
    <property type="match status" value="1"/>
</dbReference>
<evidence type="ECO:0000313" key="13">
    <source>
        <dbReference type="EMBL" id="ORX65211.1"/>
    </source>
</evidence>
<gene>
    <name evidence="13" type="ORF">BCR32DRAFT_226207</name>
</gene>
<dbReference type="SUPFAM" id="SSF55486">
    <property type="entry name" value="Metalloproteases ('zincins'), catalytic domain"/>
    <property type="match status" value="1"/>
</dbReference>
<keyword evidence="9 12" id="KW-0865">Zymogen</keyword>
<dbReference type="CDD" id="cd09596">
    <property type="entry name" value="M36"/>
    <property type="match status" value="1"/>
</dbReference>
<evidence type="ECO:0000256" key="8">
    <source>
        <dbReference type="ARBA" id="ARBA00023049"/>
    </source>
</evidence>
<comment type="similarity">
    <text evidence="2 12">Belongs to the peptidase M36 family.</text>
</comment>
<evidence type="ECO:0000256" key="7">
    <source>
        <dbReference type="ARBA" id="ARBA00022833"/>
    </source>
</evidence>
<keyword evidence="5 11" id="KW-0479">Metal-binding</keyword>
<comment type="subcellular location">
    <subcellularLocation>
        <location evidence="1 12">Secreted</location>
    </subcellularLocation>
</comment>
<dbReference type="InterPro" id="IPR001842">
    <property type="entry name" value="Peptidase_M36"/>
</dbReference>
<evidence type="ECO:0000256" key="3">
    <source>
        <dbReference type="ARBA" id="ARBA00022525"/>
    </source>
</evidence>
<keyword evidence="12" id="KW-0732">Signal</keyword>
<evidence type="ECO:0000256" key="4">
    <source>
        <dbReference type="ARBA" id="ARBA00022670"/>
    </source>
</evidence>
<dbReference type="Proteomes" id="UP000193944">
    <property type="component" value="Unassembled WGS sequence"/>
</dbReference>
<dbReference type="PANTHER" id="PTHR33478">
    <property type="entry name" value="EXTRACELLULAR METALLOPROTEINASE MEP"/>
    <property type="match status" value="1"/>
</dbReference>
<evidence type="ECO:0000256" key="5">
    <source>
        <dbReference type="ARBA" id="ARBA00022723"/>
    </source>
</evidence>
<evidence type="ECO:0000256" key="6">
    <source>
        <dbReference type="ARBA" id="ARBA00022801"/>
    </source>
</evidence>
<comment type="caution">
    <text evidence="13">The sequence shown here is derived from an EMBL/GenBank/DDBJ whole genome shotgun (WGS) entry which is preliminary data.</text>
</comment>
<evidence type="ECO:0000313" key="14">
    <source>
        <dbReference type="Proteomes" id="UP000193944"/>
    </source>
</evidence>
<feature type="binding site" evidence="11">
    <location>
        <position position="286"/>
    </location>
    <ligand>
        <name>Zn(2+)</name>
        <dbReference type="ChEBI" id="CHEBI:29105"/>
        <note>catalytic</note>
    </ligand>
</feature>
<name>A0A1Y1VV82_9FUNG</name>
<dbReference type="InterPro" id="IPR050371">
    <property type="entry name" value="Fungal_virulence_M36"/>
</dbReference>
<dbReference type="EC" id="3.4.24.-" evidence="12"/>
<comment type="cofactor">
    <cofactor evidence="11">
        <name>Zn(2+)</name>
        <dbReference type="ChEBI" id="CHEBI:29105"/>
    </cofactor>
    <text evidence="11">Binds 1 zinc ion per subunit.</text>
</comment>
<dbReference type="Gene3D" id="3.10.170.10">
    <property type="match status" value="1"/>
</dbReference>
<feature type="chain" id="PRO_5011816041" description="Extracellular metalloproteinase" evidence="12">
    <location>
        <begin position="23"/>
        <end position="695"/>
    </location>
</feature>
<evidence type="ECO:0000256" key="10">
    <source>
        <dbReference type="PIRSR" id="PIRSR601842-1"/>
    </source>
</evidence>
<dbReference type="InterPro" id="IPR027268">
    <property type="entry name" value="Peptidase_M4/M1_CTD_sf"/>
</dbReference>
<dbReference type="GO" id="GO:0004222">
    <property type="term" value="F:metalloendopeptidase activity"/>
    <property type="evidence" value="ECO:0007669"/>
    <property type="project" value="InterPro"/>
</dbReference>
<dbReference type="AlphaFoldDB" id="A0A1Y1VV82"/>
<feature type="active site" evidence="10">
    <location>
        <position position="474"/>
    </location>
</feature>
<organism evidence="13 14">
    <name type="scientific">Anaeromyces robustus</name>
    <dbReference type="NCBI Taxonomy" id="1754192"/>
    <lineage>
        <taxon>Eukaryota</taxon>
        <taxon>Fungi</taxon>
        <taxon>Fungi incertae sedis</taxon>
        <taxon>Chytridiomycota</taxon>
        <taxon>Chytridiomycota incertae sedis</taxon>
        <taxon>Neocallimastigomycetes</taxon>
        <taxon>Neocallimastigales</taxon>
        <taxon>Neocallimastigaceae</taxon>
        <taxon>Anaeromyces</taxon>
    </lineage>
</organism>
<dbReference type="Pfam" id="PF02128">
    <property type="entry name" value="Peptidase_M36"/>
    <property type="match status" value="1"/>
</dbReference>
<protein>
    <recommendedName>
        <fullName evidence="12">Extracellular metalloproteinase</fullName>
        <ecNumber evidence="12">3.4.24.-</ecNumber>
    </recommendedName>
    <alternativeName>
        <fullName evidence="12">Fungalysin</fullName>
    </alternativeName>
</protein>
<reference evidence="13 14" key="2">
    <citation type="submission" date="2016-08" db="EMBL/GenBank/DDBJ databases">
        <title>Pervasive Adenine N6-methylation of Active Genes in Fungi.</title>
        <authorList>
            <consortium name="DOE Joint Genome Institute"/>
            <person name="Mondo S.J."/>
            <person name="Dannebaum R.O."/>
            <person name="Kuo R.C."/>
            <person name="Labutti K."/>
            <person name="Haridas S."/>
            <person name="Kuo A."/>
            <person name="Salamov A."/>
            <person name="Ahrendt S.R."/>
            <person name="Lipzen A."/>
            <person name="Sullivan W."/>
            <person name="Andreopoulos W.B."/>
            <person name="Clum A."/>
            <person name="Lindquist E."/>
            <person name="Daum C."/>
            <person name="Ramamoorthy G.K."/>
            <person name="Gryganskyi A."/>
            <person name="Culley D."/>
            <person name="Magnuson J.K."/>
            <person name="James T.Y."/>
            <person name="O'Malley M.A."/>
            <person name="Stajich J.E."/>
            <person name="Spatafora J.W."/>
            <person name="Visel A."/>
            <person name="Grigoriev I.V."/>
        </authorList>
    </citation>
    <scope>NUCLEOTIDE SEQUENCE [LARGE SCALE GENOMIC DNA]</scope>
    <source>
        <strain evidence="13 14">S4</strain>
    </source>
</reference>
<keyword evidence="6 12" id="KW-0378">Hydrolase</keyword>
<accession>A0A1Y1VV82</accession>
<evidence type="ECO:0000256" key="11">
    <source>
        <dbReference type="PIRSR" id="PIRSR601842-2"/>
    </source>
</evidence>
<dbReference type="EMBL" id="MCFG01000473">
    <property type="protein sequence ID" value="ORX65211.1"/>
    <property type="molecule type" value="Genomic_DNA"/>
</dbReference>
<dbReference type="Gene3D" id="1.10.390.10">
    <property type="entry name" value="Neutral Protease Domain 2"/>
    <property type="match status" value="1"/>
</dbReference>
<evidence type="ECO:0000256" key="12">
    <source>
        <dbReference type="RuleBase" id="RU364017"/>
    </source>
</evidence>
<dbReference type="OrthoDB" id="3227768at2759"/>
<keyword evidence="3 12" id="KW-0964">Secreted</keyword>
<dbReference type="PRINTS" id="PR00999">
    <property type="entry name" value="FUNGALYSIN"/>
</dbReference>
<dbReference type="GO" id="GO:0005615">
    <property type="term" value="C:extracellular space"/>
    <property type="evidence" value="ECO:0007669"/>
    <property type="project" value="InterPro"/>
</dbReference>
<keyword evidence="8 12" id="KW-0482">Metalloprotease</keyword>
<feature type="binding site" evidence="11">
    <location>
        <position position="503"/>
    </location>
    <ligand>
        <name>Zn(2+)</name>
        <dbReference type="ChEBI" id="CHEBI:29105"/>
        <note>catalytic</note>
    </ligand>
</feature>
<sequence>MSFLKKSILFSILSLAYINCQAEHWHGIHNKRSLEGSIDKAKFKLEKASMIFPKTDFNTYERPELVTRSYKESDYNNTNNNGKLEILKKFRPGKRRVLYRRNNLNATEIAKQFMKEKYPNIEYIFTNIMDFDESDIASIHMAQSINGVEILNTAINVNIDKLSGGIISSGVSIWNDIEPANNAMSTEQIDLKEAVIIVNENLEISDKTIDPDQLHIEKAFNNRYKVTGVPYSYDGTLMARKIYTGVNPTEAEPIWELTVEIDINLYVICVGINTGNIIQFQDITNHVTYRVVPLNRSHVGNSARVTYTDPYLSLGSRNGWHNDGTYRYQDTRGNNVQVYENGDGDKDLDENTSGVDGGKDMKFEFIYDEEKESIKDNQKAAASNVFYVTNLLHDLYYELGFTEAEGNFQTNNFSGEGIGGDPVIVIINDRSGKNNAQMTTGIDGVPPKLRLYPFTEKESVERDPAFDNQIIIHEYTHGLSQRITGGPGNVKCLMSPESNALNEGWSDFFANAIQFRSDRDRNTELRLFEYVIDGARNFPITSNMRVNPLMYSYLTHDVDEDLDTYGGAEVWSVMLHEIFWNVVENYQSNENFFLKDQQTEESDSSNLLVMKMIIEGMKRQPCNPTFINARDSIFVGLNNYHDNNLKLTCLFWIGFARRGLGKDAVEGYEEDGKIVYKNNVSIPEECEIFRTKSNS</sequence>